<dbReference type="AlphaFoldDB" id="A0A7S8IG95"/>
<dbReference type="PANTHER" id="PTHR11735:SF11">
    <property type="entry name" value="TRNA THREONYLCARBAMOYLADENOSINE BIOSYNTHESIS PROTEIN TSAB"/>
    <property type="match status" value="1"/>
</dbReference>
<feature type="domain" description="Gcp-like" evidence="1">
    <location>
        <begin position="29"/>
        <end position="155"/>
    </location>
</feature>
<reference evidence="2 3" key="1">
    <citation type="submission" date="2020-02" db="EMBL/GenBank/DDBJ databases">
        <authorList>
            <person name="Zheng R.K."/>
            <person name="Sun C.M."/>
        </authorList>
    </citation>
    <scope>NUCLEOTIDE SEQUENCE [LARGE SCALE GENOMIC DNA]</scope>
    <source>
        <strain evidence="3">rifampicinis</strain>
    </source>
</reference>
<sequence length="237" mass="25342">MLLAIDTATRSMSLALHDGEVLLAEQTCVAGRQQNSQLAPTIDYLVNLCGITLADLKAVAVCRGPGSYTGLRVGVALAKGIATTAHLPLIGIDTLDILAAGVTECNTRAILIAAVQAGRGRIIAAQFRRKDRQWQARTEPVITTWAEMIADLKPGTYFVTGELNEKWDAACENAPDGVTLKPVAVSDRARRAGHLAELAWSVLNAGGYKTGEHTTEALHEAFHPAHVLPIYLKSPDE</sequence>
<dbReference type="GO" id="GO:0002949">
    <property type="term" value="P:tRNA threonylcarbamoyladenosine modification"/>
    <property type="evidence" value="ECO:0007669"/>
    <property type="project" value="InterPro"/>
</dbReference>
<gene>
    <name evidence="2" type="primary">tsaB</name>
    <name evidence="2" type="ORF">G4Y79_08205</name>
</gene>
<dbReference type="CDD" id="cd24032">
    <property type="entry name" value="ASKHA_NBD_TsaB"/>
    <property type="match status" value="1"/>
</dbReference>
<dbReference type="InterPro" id="IPR043129">
    <property type="entry name" value="ATPase_NBD"/>
</dbReference>
<dbReference type="PANTHER" id="PTHR11735">
    <property type="entry name" value="TRNA N6-ADENOSINE THREONYLCARBAMOYLTRANSFERASE"/>
    <property type="match status" value="1"/>
</dbReference>
<dbReference type="Pfam" id="PF00814">
    <property type="entry name" value="TsaD"/>
    <property type="match status" value="1"/>
</dbReference>
<name>A0A7S8IG95_9CHLR</name>
<dbReference type="Gene3D" id="3.30.420.40">
    <property type="match status" value="2"/>
</dbReference>
<organism evidence="2 3">
    <name type="scientific">Phototrophicus methaneseepsis</name>
    <dbReference type="NCBI Taxonomy" id="2710758"/>
    <lineage>
        <taxon>Bacteria</taxon>
        <taxon>Bacillati</taxon>
        <taxon>Chloroflexota</taxon>
        <taxon>Candidatus Thermofontia</taxon>
        <taxon>Phototrophicales</taxon>
        <taxon>Phototrophicaceae</taxon>
        <taxon>Phototrophicus</taxon>
    </lineage>
</organism>
<dbReference type="Proteomes" id="UP000594468">
    <property type="component" value="Chromosome"/>
</dbReference>
<dbReference type="InterPro" id="IPR000905">
    <property type="entry name" value="Gcp-like_dom"/>
</dbReference>
<keyword evidence="3" id="KW-1185">Reference proteome</keyword>
<dbReference type="NCBIfam" id="TIGR03725">
    <property type="entry name" value="T6A_YeaZ"/>
    <property type="match status" value="1"/>
</dbReference>
<dbReference type="KEGG" id="pmet:G4Y79_08205"/>
<evidence type="ECO:0000259" key="1">
    <source>
        <dbReference type="Pfam" id="PF00814"/>
    </source>
</evidence>
<evidence type="ECO:0000313" key="3">
    <source>
        <dbReference type="Proteomes" id="UP000594468"/>
    </source>
</evidence>
<evidence type="ECO:0000313" key="2">
    <source>
        <dbReference type="EMBL" id="QPC84344.1"/>
    </source>
</evidence>
<proteinExistence type="predicted"/>
<dbReference type="SUPFAM" id="SSF53067">
    <property type="entry name" value="Actin-like ATPase domain"/>
    <property type="match status" value="1"/>
</dbReference>
<dbReference type="GO" id="GO:0016740">
    <property type="term" value="F:transferase activity"/>
    <property type="evidence" value="ECO:0007669"/>
    <property type="project" value="UniProtKB-KW"/>
</dbReference>
<dbReference type="InterPro" id="IPR022496">
    <property type="entry name" value="T6A_TsaB"/>
</dbReference>
<accession>A0A7S8IG95</accession>
<protein>
    <submittedName>
        <fullName evidence="2">tRNA (Adenosine(37)-N6)-threonylcarbamoyltransferase complex dimerization subunit type 1 TsaB</fullName>
    </submittedName>
</protein>
<keyword evidence="2" id="KW-0808">Transferase</keyword>
<dbReference type="EMBL" id="CP062983">
    <property type="protein sequence ID" value="QPC84344.1"/>
    <property type="molecule type" value="Genomic_DNA"/>
</dbReference>
<dbReference type="RefSeq" id="WP_195172407.1">
    <property type="nucleotide sequence ID" value="NZ_CP062983.1"/>
</dbReference>
<dbReference type="GO" id="GO:0005829">
    <property type="term" value="C:cytosol"/>
    <property type="evidence" value="ECO:0007669"/>
    <property type="project" value="TreeGrafter"/>
</dbReference>